<dbReference type="GO" id="GO:0005634">
    <property type="term" value="C:nucleus"/>
    <property type="evidence" value="ECO:0007669"/>
    <property type="project" value="UniProtKB-SubCell"/>
</dbReference>
<protein>
    <recommendedName>
        <fullName evidence="4">Centromere DNA-binding protein complex CBF3 subunit B C-terminal domain-containing protein</fullName>
    </recommendedName>
</protein>
<dbReference type="CDD" id="cd12148">
    <property type="entry name" value="fungal_TF_MHR"/>
    <property type="match status" value="1"/>
</dbReference>
<comment type="subcellular location">
    <subcellularLocation>
        <location evidence="1">Nucleus</location>
    </subcellularLocation>
</comment>
<dbReference type="InterPro" id="IPR050613">
    <property type="entry name" value="Sec_Metabolite_Reg"/>
</dbReference>
<feature type="region of interest" description="Disordered" evidence="3">
    <location>
        <begin position="764"/>
        <end position="784"/>
    </location>
</feature>
<gene>
    <name evidence="5" type="ORF">C7M61_004018</name>
</gene>
<dbReference type="InterPro" id="IPR031760">
    <property type="entry name" value="Cep3_C"/>
</dbReference>
<evidence type="ECO:0000256" key="3">
    <source>
        <dbReference type="SAM" id="MobiDB-lite"/>
    </source>
</evidence>
<dbReference type="Pfam" id="PF16846">
    <property type="entry name" value="Cep3"/>
    <property type="match status" value="1"/>
</dbReference>
<evidence type="ECO:0000259" key="4">
    <source>
        <dbReference type="Pfam" id="PF16846"/>
    </source>
</evidence>
<dbReference type="STRING" id="418784.A0A2P7YKT3"/>
<sequence length="815" mass="93925">MFIENTVLALNGLSVAIILFKLPLPIVKIYPQDPDLSWLEVINQLIFKIEKYDKGSTEGVTKYLPAELPVGEVTYSFYPWGMVKSDQKSNKKVSFESDGFRLVPLLVRDVISQIRSSTEVKSSEGWENAIQNSLKRAQRRVRNGVYFDTDGQGESEAERKTALGFSKLYFTPSLEAAAHKKYLYLLSTISAIALSWLVFAQVQFGALWGTAKECRREVVLLRGNVANKEDEERKNISEKRLFNEFEIENIRMCVEKLTFGFNKVDRLFKSESQKEVNWPQFHIDFTSIMARIDHATSHCLCSFASSYINFIHNAVVPDMFIDEHETFWNEHVADDPACLVYSRLSKLQTELPRDYYFWMALYYGTLCNGIYFGSEQLKSELNFSEHELKTLGPKLFTAAYDCLCRAQFMSHADVQAVQVFCLLSTCFHAYGSVELSQSLLIQCIRIARKLGLDKPRRNSVSFSSEVKKRLWYTLCLNDWLDQIEKPRFYVEVTQQDFPHLLTDEELSQEDQVPRDFTATREYCNIFYQHIMIKMALIKKCLYENHFSALATLDAWTKMCDLRASTITFFSDWPEPTSESLLTYDYARFLLFSSLTEEMLDLGRRVLAIVGKQTWLAKYRSKCIEAALGNISRATAPIPSYYRRHWIVVQHLIYAALTILLDIIMFPGIDSPNEMGHRLDQVESAFVVFEELEATHLPAKLGIAVLPRLCKLVRFVIVEKREGNTFEKESLKYLLDDLQVNVSPVIDSVPGRNKPQYLRARNSPLFQAKPGERQQSDSESTSDGNFLDDEMQKLFFDTGWSEVLMNVFQPAFNQLQ</sequence>
<comment type="caution">
    <text evidence="5">The sequence shown here is derived from an EMBL/GenBank/DDBJ whole genome shotgun (WGS) entry which is preliminary data.</text>
</comment>
<evidence type="ECO:0000313" key="5">
    <source>
        <dbReference type="EMBL" id="PSK36545.1"/>
    </source>
</evidence>
<accession>A0A2P7YKT3</accession>
<dbReference type="AlphaFoldDB" id="A0A2P7YKT3"/>
<dbReference type="VEuPathDB" id="FungiDB:C7M61_004018"/>
<evidence type="ECO:0000256" key="1">
    <source>
        <dbReference type="ARBA" id="ARBA00004123"/>
    </source>
</evidence>
<dbReference type="OrthoDB" id="1747771at2759"/>
<evidence type="ECO:0000256" key="2">
    <source>
        <dbReference type="ARBA" id="ARBA00023242"/>
    </source>
</evidence>
<dbReference type="PANTHER" id="PTHR31001:SF90">
    <property type="entry name" value="CENTROMERE DNA-BINDING PROTEIN COMPLEX CBF3 SUBUNIT B"/>
    <property type="match status" value="1"/>
</dbReference>
<feature type="domain" description="Centromere DNA-binding protein complex CBF3 subunit B C-terminal" evidence="4">
    <location>
        <begin position="395"/>
        <end position="560"/>
    </location>
</feature>
<dbReference type="Proteomes" id="UP000241107">
    <property type="component" value="Unassembled WGS sequence"/>
</dbReference>
<dbReference type="PANTHER" id="PTHR31001">
    <property type="entry name" value="UNCHARACTERIZED TRANSCRIPTIONAL REGULATORY PROTEIN"/>
    <property type="match status" value="1"/>
</dbReference>
<organism evidence="5 6">
    <name type="scientific">Candidozyma pseudohaemuli</name>
    <dbReference type="NCBI Taxonomy" id="418784"/>
    <lineage>
        <taxon>Eukaryota</taxon>
        <taxon>Fungi</taxon>
        <taxon>Dikarya</taxon>
        <taxon>Ascomycota</taxon>
        <taxon>Saccharomycotina</taxon>
        <taxon>Pichiomycetes</taxon>
        <taxon>Metschnikowiaceae</taxon>
        <taxon>Candidozyma</taxon>
    </lineage>
</organism>
<reference evidence="5 6" key="1">
    <citation type="submission" date="2018-03" db="EMBL/GenBank/DDBJ databases">
        <title>Candida pseudohaemulonii genome assembly and annotation.</title>
        <authorList>
            <person name="Munoz J.F."/>
            <person name="Gade L.G."/>
            <person name="Chow N.A."/>
            <person name="Litvintseva A.P."/>
            <person name="Loparev V.N."/>
            <person name="Cuomo C.A."/>
        </authorList>
    </citation>
    <scope>NUCLEOTIDE SEQUENCE [LARGE SCALE GENOMIC DNA]</scope>
    <source>
        <strain evidence="5 6">B12108</strain>
    </source>
</reference>
<dbReference type="EMBL" id="PYFQ01000011">
    <property type="protein sequence ID" value="PSK36545.1"/>
    <property type="molecule type" value="Genomic_DNA"/>
</dbReference>
<proteinExistence type="predicted"/>
<evidence type="ECO:0000313" key="6">
    <source>
        <dbReference type="Proteomes" id="UP000241107"/>
    </source>
</evidence>
<keyword evidence="2" id="KW-0539">Nucleus</keyword>
<name>A0A2P7YKT3_9ASCO</name>
<dbReference type="RefSeq" id="XP_024712650.1">
    <property type="nucleotide sequence ID" value="XM_024859348.1"/>
</dbReference>
<dbReference type="GeneID" id="36567406"/>
<keyword evidence="6" id="KW-1185">Reference proteome</keyword>